<organism evidence="3 4">
    <name type="scientific">Vibrio qingdaonensis</name>
    <dbReference type="NCBI Taxonomy" id="2829491"/>
    <lineage>
        <taxon>Bacteria</taxon>
        <taxon>Pseudomonadati</taxon>
        <taxon>Pseudomonadota</taxon>
        <taxon>Gammaproteobacteria</taxon>
        <taxon>Vibrionales</taxon>
        <taxon>Vibrionaceae</taxon>
        <taxon>Vibrio</taxon>
    </lineage>
</organism>
<evidence type="ECO:0000256" key="2">
    <source>
        <dbReference type="SAM" id="SignalP"/>
    </source>
</evidence>
<dbReference type="Proteomes" id="UP001155587">
    <property type="component" value="Unassembled WGS sequence"/>
</dbReference>
<keyword evidence="1 2" id="KW-0732">Signal</keyword>
<proteinExistence type="predicted"/>
<dbReference type="RefSeq" id="WP_265676564.1">
    <property type="nucleotide sequence ID" value="NZ_JAKRRY010000029.1"/>
</dbReference>
<comment type="caution">
    <text evidence="3">The sequence shown here is derived from an EMBL/GenBank/DDBJ whole genome shotgun (WGS) entry which is preliminary data.</text>
</comment>
<evidence type="ECO:0000256" key="1">
    <source>
        <dbReference type="ARBA" id="ARBA00022729"/>
    </source>
</evidence>
<feature type="chain" id="PRO_5040908262" description="Porin" evidence="2">
    <location>
        <begin position="19"/>
        <end position="317"/>
    </location>
</feature>
<name>A0A9X3HY78_9VIBR</name>
<dbReference type="EMBL" id="JAKRRY010000029">
    <property type="protein sequence ID" value="MCW8348008.1"/>
    <property type="molecule type" value="Genomic_DNA"/>
</dbReference>
<evidence type="ECO:0000313" key="3">
    <source>
        <dbReference type="EMBL" id="MCW8348008.1"/>
    </source>
</evidence>
<feature type="signal peptide" evidence="2">
    <location>
        <begin position="1"/>
        <end position="18"/>
    </location>
</feature>
<sequence>MKLSAYTAALLGVSVAIATTPLVAQTIVEIGSEYEEYYNVTDEKGKEHKYASLTNYVPYIRFSHSPSSNEWNIWGRYFSKEYINKDLFNNGVVTAMDKRYELHYTKINRVGDWRFRPGVGVRYNGYAIDRYEVEYRLYPQVEYFFDSKNRFFFDGHVYLGDGRGQRSGDSEAQDYTDWGYEFDFGLLHRFNSHSYIRPSFYTEYDEFQNNYDVDYWQFRLVYSHKIGRATINPFMRLGLGRSVTERSHVDYQRWGTTLDKNYSRAGVFGNVGISGKWNVIYETYYQIENNEYYTNGTIEPLPDRDKFFAKLGVQYIF</sequence>
<keyword evidence="4" id="KW-1185">Reference proteome</keyword>
<accession>A0A9X3HY78</accession>
<dbReference type="Gene3D" id="2.40.160.40">
    <property type="entry name" value="monomeric porin ompg"/>
    <property type="match status" value="1"/>
</dbReference>
<dbReference type="AlphaFoldDB" id="A0A9X3HY78"/>
<gene>
    <name evidence="3" type="ORF">MD535_18630</name>
</gene>
<protein>
    <recommendedName>
        <fullName evidence="5">Porin</fullName>
    </recommendedName>
</protein>
<evidence type="ECO:0008006" key="5">
    <source>
        <dbReference type="Google" id="ProtNLM"/>
    </source>
</evidence>
<dbReference type="InterPro" id="IPR053713">
    <property type="entry name" value="Bact_OM_Channel_sf"/>
</dbReference>
<evidence type="ECO:0000313" key="4">
    <source>
        <dbReference type="Proteomes" id="UP001155587"/>
    </source>
</evidence>
<reference evidence="3" key="1">
    <citation type="submission" date="2022-02" db="EMBL/GenBank/DDBJ databases">
        <title>Vibrio sp. nov, a new bacterium isolated from seawater.</title>
        <authorList>
            <person name="Yuan Y."/>
        </authorList>
    </citation>
    <scope>NUCLEOTIDE SEQUENCE</scope>
    <source>
        <strain evidence="3">ZSDZ65</strain>
    </source>
</reference>